<dbReference type="SMART" id="SM00546">
    <property type="entry name" value="CUE"/>
    <property type="match status" value="1"/>
</dbReference>
<feature type="compositionally biased region" description="Basic and acidic residues" evidence="1">
    <location>
        <begin position="283"/>
        <end position="293"/>
    </location>
</feature>
<feature type="region of interest" description="Disordered" evidence="1">
    <location>
        <begin position="107"/>
        <end position="194"/>
    </location>
</feature>
<feature type="compositionally biased region" description="Basic and acidic residues" evidence="1">
    <location>
        <begin position="396"/>
        <end position="419"/>
    </location>
</feature>
<dbReference type="OrthoDB" id="9942608at2759"/>
<feature type="region of interest" description="Disordered" evidence="1">
    <location>
        <begin position="222"/>
        <end position="454"/>
    </location>
</feature>
<organism evidence="3 4">
    <name type="scientific">Sclerotinia sclerotiorum (strain ATCC 18683 / 1980 / Ss-1)</name>
    <name type="common">White mold</name>
    <name type="synonym">Whetzelinia sclerotiorum</name>
    <dbReference type="NCBI Taxonomy" id="665079"/>
    <lineage>
        <taxon>Eukaryota</taxon>
        <taxon>Fungi</taxon>
        <taxon>Dikarya</taxon>
        <taxon>Ascomycota</taxon>
        <taxon>Pezizomycotina</taxon>
        <taxon>Leotiomycetes</taxon>
        <taxon>Helotiales</taxon>
        <taxon>Sclerotiniaceae</taxon>
        <taxon>Sclerotinia</taxon>
    </lineage>
</organism>
<feature type="compositionally biased region" description="Basic and acidic residues" evidence="1">
    <location>
        <begin position="430"/>
        <end position="447"/>
    </location>
</feature>
<proteinExistence type="predicted"/>
<sequence length="454" mass="49391">MSTPTKPSESLNRSPPPESPTTVAPFDMDDDDVQEGITSGDVPASNKIADEQPPQKPPRPLSPQQQAENTLKEAFPSIDAAVVKAVLIASGGRVEPAFNALLGMSDPSAAIEVPPPQPPRPQAQRVGSTPRSQLESDEQYARQLAEHYEGSSSYGPHAPRGGSRAAYPQGRKQMGLKPNEMYEEEEERSFLDDDLPVIKENLRKGFLETQSKVNSWITNLKKKLDGDDTDEESSTQGYNSNQHTQYRSRRSGEGRQSGDYNRYDADPQVLGDDFAGIQLNVDGSRHEGSDSRASHSANTYHSPAPAARRSTRPLANPDLFKPATTAPKPEGRKVSFQNATVEDDMYRTSPKLGGKENAPSTKQSKWQPLSTMEPSPIGDADNDHDPFSLGDSEDEKESKDRVGGKEIRTDDAERLKKAAAEAMSENIGEPAKKPEPAETSGTKDKVAAELATKS</sequence>
<feature type="compositionally biased region" description="Polar residues" evidence="1">
    <location>
        <begin position="1"/>
        <end position="13"/>
    </location>
</feature>
<dbReference type="CDD" id="cd14372">
    <property type="entry name" value="CUE_Cue5p_like"/>
    <property type="match status" value="1"/>
</dbReference>
<dbReference type="KEGG" id="ssl:SS1G_10216"/>
<dbReference type="GO" id="GO:0043130">
    <property type="term" value="F:ubiquitin binding"/>
    <property type="evidence" value="ECO:0007669"/>
    <property type="project" value="InterPro"/>
</dbReference>
<dbReference type="Gene3D" id="1.10.8.10">
    <property type="entry name" value="DNA helicase RuvA subunit, C-terminal domain"/>
    <property type="match status" value="1"/>
</dbReference>
<dbReference type="OMA" id="RRSADHN"/>
<evidence type="ECO:0000313" key="4">
    <source>
        <dbReference type="Proteomes" id="UP000177798"/>
    </source>
</evidence>
<accession>A0A1D9QMP8</accession>
<name>A0A1D9QMP8_SCLS1</name>
<dbReference type="InterPro" id="IPR009060">
    <property type="entry name" value="UBA-like_sf"/>
</dbReference>
<protein>
    <recommendedName>
        <fullName evidence="2">CUE domain-containing protein</fullName>
    </recommendedName>
</protein>
<dbReference type="FunFam" id="1.10.8.10:FF:000064">
    <property type="entry name" value="Similar to CUE domain-containing protein"/>
    <property type="match status" value="1"/>
</dbReference>
<feature type="compositionally biased region" description="Polar residues" evidence="1">
    <location>
        <begin position="234"/>
        <end position="245"/>
    </location>
</feature>
<dbReference type="PANTHER" id="PTHR16461">
    <property type="entry name" value="TOLL-INTERACTING PROTEIN"/>
    <property type="match status" value="1"/>
</dbReference>
<feature type="domain" description="CUE" evidence="2">
    <location>
        <begin position="62"/>
        <end position="106"/>
    </location>
</feature>
<evidence type="ECO:0000256" key="1">
    <source>
        <dbReference type="SAM" id="MobiDB-lite"/>
    </source>
</evidence>
<reference evidence="4" key="1">
    <citation type="journal article" date="2017" name="Genome Biol. Evol.">
        <title>The complete genome sequence of the phytopathogenic fungus Sclerotinia sclerotiorum reveals insights into the genome architecture of broad host range pathogens.</title>
        <authorList>
            <person name="Derbyshire M."/>
            <person name="Denton-Giles M."/>
            <person name="Hegedus D."/>
            <person name="Seifbarghy S."/>
            <person name="Rollins J."/>
            <person name="van Kan J."/>
            <person name="Seidl M.F."/>
            <person name="Faino L."/>
            <person name="Mbengue M."/>
            <person name="Navaud O."/>
            <person name="Raffaele S."/>
            <person name="Hammond-Kosack K."/>
            <person name="Heard S."/>
            <person name="Oliver R."/>
        </authorList>
    </citation>
    <scope>NUCLEOTIDE SEQUENCE [LARGE SCALE GENOMIC DNA]</scope>
    <source>
        <strain evidence="4">ATCC 18683 / 1980 / Ss-1</strain>
    </source>
</reference>
<dbReference type="PANTHER" id="PTHR16461:SF5">
    <property type="entry name" value="TOLL-INTERACTING PROTEIN"/>
    <property type="match status" value="1"/>
</dbReference>
<dbReference type="VEuPathDB" id="FungiDB:sscle_16g108520"/>
<gene>
    <name evidence="3" type="ORF">sscle_16g108520</name>
</gene>
<feature type="compositionally biased region" description="Polar residues" evidence="1">
    <location>
        <begin position="358"/>
        <end position="373"/>
    </location>
</feature>
<evidence type="ECO:0000259" key="2">
    <source>
        <dbReference type="PROSITE" id="PS51140"/>
    </source>
</evidence>
<evidence type="ECO:0000313" key="3">
    <source>
        <dbReference type="EMBL" id="APA16082.1"/>
    </source>
</evidence>
<feature type="region of interest" description="Disordered" evidence="1">
    <location>
        <begin position="1"/>
        <end position="73"/>
    </location>
</feature>
<dbReference type="AlphaFoldDB" id="A0A1D9QMP8"/>
<dbReference type="InterPro" id="IPR041807">
    <property type="entry name" value="Cue5/Don1_CUE"/>
</dbReference>
<dbReference type="PROSITE" id="PS51140">
    <property type="entry name" value="CUE"/>
    <property type="match status" value="1"/>
</dbReference>
<dbReference type="EMBL" id="CP017829">
    <property type="protein sequence ID" value="APA16082.1"/>
    <property type="molecule type" value="Genomic_DNA"/>
</dbReference>
<dbReference type="InterPro" id="IPR003892">
    <property type="entry name" value="CUE"/>
</dbReference>
<dbReference type="Proteomes" id="UP000177798">
    <property type="component" value="Chromosome 16"/>
</dbReference>
<dbReference type="RefSeq" id="XP_001588669.1">
    <property type="nucleotide sequence ID" value="XM_001588619.1"/>
</dbReference>
<dbReference type="SUPFAM" id="SSF46934">
    <property type="entry name" value="UBA-like"/>
    <property type="match status" value="1"/>
</dbReference>
<dbReference type="Pfam" id="PF02845">
    <property type="entry name" value="CUE"/>
    <property type="match status" value="1"/>
</dbReference>